<comment type="caution">
    <text evidence="1">The sequence shown here is derived from an EMBL/GenBank/DDBJ whole genome shotgun (WGS) entry which is preliminary data.</text>
</comment>
<keyword evidence="2" id="KW-1185">Reference proteome</keyword>
<proteinExistence type="predicted"/>
<protein>
    <submittedName>
        <fullName evidence="1">Uncharacterized protein</fullName>
    </submittedName>
</protein>
<evidence type="ECO:0000313" key="2">
    <source>
        <dbReference type="Proteomes" id="UP000821866"/>
    </source>
</evidence>
<dbReference type="EMBL" id="JABSTU010000011">
    <property type="protein sequence ID" value="KAH8009074.1"/>
    <property type="molecule type" value="Genomic_DNA"/>
</dbReference>
<gene>
    <name evidence="1" type="ORF">HPB51_010264</name>
</gene>
<sequence length="89" mass="10081">MSFCKTSGKVDTGPPVKKSNDFRDVRRRVALEASKSDRSRFRWLAHGRHSEVFLVSSLLKRAVLKVMPVVGKFSQQRVEAITAAIECYL</sequence>
<accession>A0A9J6D4X2</accession>
<organism evidence="1 2">
    <name type="scientific">Rhipicephalus microplus</name>
    <name type="common">Cattle tick</name>
    <name type="synonym">Boophilus microplus</name>
    <dbReference type="NCBI Taxonomy" id="6941"/>
    <lineage>
        <taxon>Eukaryota</taxon>
        <taxon>Metazoa</taxon>
        <taxon>Ecdysozoa</taxon>
        <taxon>Arthropoda</taxon>
        <taxon>Chelicerata</taxon>
        <taxon>Arachnida</taxon>
        <taxon>Acari</taxon>
        <taxon>Parasitiformes</taxon>
        <taxon>Ixodida</taxon>
        <taxon>Ixodoidea</taxon>
        <taxon>Ixodidae</taxon>
        <taxon>Rhipicephalinae</taxon>
        <taxon>Rhipicephalus</taxon>
        <taxon>Boophilus</taxon>
    </lineage>
</organism>
<dbReference type="Proteomes" id="UP000821866">
    <property type="component" value="Chromosome 9"/>
</dbReference>
<reference evidence="1" key="2">
    <citation type="submission" date="2021-09" db="EMBL/GenBank/DDBJ databases">
        <authorList>
            <person name="Jia N."/>
            <person name="Wang J."/>
            <person name="Shi W."/>
            <person name="Du L."/>
            <person name="Sun Y."/>
            <person name="Zhan W."/>
            <person name="Jiang J."/>
            <person name="Wang Q."/>
            <person name="Zhang B."/>
            <person name="Ji P."/>
            <person name="Sakyi L.B."/>
            <person name="Cui X."/>
            <person name="Yuan T."/>
            <person name="Jiang B."/>
            <person name="Yang W."/>
            <person name="Lam T.T.-Y."/>
            <person name="Chang Q."/>
            <person name="Ding S."/>
            <person name="Wang X."/>
            <person name="Zhu J."/>
            <person name="Ruan X."/>
            <person name="Zhao L."/>
            <person name="Wei J."/>
            <person name="Que T."/>
            <person name="Du C."/>
            <person name="Cheng J."/>
            <person name="Dai P."/>
            <person name="Han X."/>
            <person name="Huang E."/>
            <person name="Gao Y."/>
            <person name="Liu J."/>
            <person name="Shao H."/>
            <person name="Ye R."/>
            <person name="Li L."/>
            <person name="Wei W."/>
            <person name="Wang X."/>
            <person name="Wang C."/>
            <person name="Huo Q."/>
            <person name="Li W."/>
            <person name="Guo W."/>
            <person name="Chen H."/>
            <person name="Chen S."/>
            <person name="Zhou L."/>
            <person name="Zhou L."/>
            <person name="Ni X."/>
            <person name="Tian J."/>
            <person name="Zhou Y."/>
            <person name="Sheng Y."/>
            <person name="Liu T."/>
            <person name="Pan Y."/>
            <person name="Xia L."/>
            <person name="Li J."/>
            <person name="Zhao F."/>
            <person name="Cao W."/>
        </authorList>
    </citation>
    <scope>NUCLEOTIDE SEQUENCE</scope>
    <source>
        <strain evidence="1">Rmic-2018</strain>
        <tissue evidence="1">Larvae</tissue>
    </source>
</reference>
<name>A0A9J6D4X2_RHIMP</name>
<dbReference type="AlphaFoldDB" id="A0A9J6D4X2"/>
<evidence type="ECO:0000313" key="1">
    <source>
        <dbReference type="EMBL" id="KAH8009074.1"/>
    </source>
</evidence>
<reference evidence="1" key="1">
    <citation type="journal article" date="2020" name="Cell">
        <title>Large-Scale Comparative Analyses of Tick Genomes Elucidate Their Genetic Diversity and Vector Capacities.</title>
        <authorList>
            <consortium name="Tick Genome and Microbiome Consortium (TIGMIC)"/>
            <person name="Jia N."/>
            <person name="Wang J."/>
            <person name="Shi W."/>
            <person name="Du L."/>
            <person name="Sun Y."/>
            <person name="Zhan W."/>
            <person name="Jiang J.F."/>
            <person name="Wang Q."/>
            <person name="Zhang B."/>
            <person name="Ji P."/>
            <person name="Bell-Sakyi L."/>
            <person name="Cui X.M."/>
            <person name="Yuan T.T."/>
            <person name="Jiang B.G."/>
            <person name="Yang W.F."/>
            <person name="Lam T.T."/>
            <person name="Chang Q.C."/>
            <person name="Ding S.J."/>
            <person name="Wang X.J."/>
            <person name="Zhu J.G."/>
            <person name="Ruan X.D."/>
            <person name="Zhao L."/>
            <person name="Wei J.T."/>
            <person name="Ye R.Z."/>
            <person name="Que T.C."/>
            <person name="Du C.H."/>
            <person name="Zhou Y.H."/>
            <person name="Cheng J.X."/>
            <person name="Dai P.F."/>
            <person name="Guo W.B."/>
            <person name="Han X.H."/>
            <person name="Huang E.J."/>
            <person name="Li L.F."/>
            <person name="Wei W."/>
            <person name="Gao Y.C."/>
            <person name="Liu J.Z."/>
            <person name="Shao H.Z."/>
            <person name="Wang X."/>
            <person name="Wang C.C."/>
            <person name="Yang T.C."/>
            <person name="Huo Q.B."/>
            <person name="Li W."/>
            <person name="Chen H.Y."/>
            <person name="Chen S.E."/>
            <person name="Zhou L.G."/>
            <person name="Ni X.B."/>
            <person name="Tian J.H."/>
            <person name="Sheng Y."/>
            <person name="Liu T."/>
            <person name="Pan Y.S."/>
            <person name="Xia L.Y."/>
            <person name="Li J."/>
            <person name="Zhao F."/>
            <person name="Cao W.C."/>
        </authorList>
    </citation>
    <scope>NUCLEOTIDE SEQUENCE</scope>
    <source>
        <strain evidence="1">Rmic-2018</strain>
    </source>
</reference>